<accession>A0A2T9YAZ6</accession>
<evidence type="ECO:0000313" key="5">
    <source>
        <dbReference type="EMBL" id="PVU89518.1"/>
    </source>
</evidence>
<dbReference type="OrthoDB" id="297219at2759"/>
<dbReference type="InterPro" id="IPR013633">
    <property type="entry name" value="NRDE-2"/>
</dbReference>
<evidence type="ECO:0000256" key="3">
    <source>
        <dbReference type="ARBA" id="ARBA00023242"/>
    </source>
</evidence>
<dbReference type="AlphaFoldDB" id="A0A2T9YAZ6"/>
<proteinExistence type="inferred from homology"/>
<dbReference type="GO" id="GO:0031048">
    <property type="term" value="P:regulatory ncRNA-mediated heterochromatin formation"/>
    <property type="evidence" value="ECO:0007669"/>
    <property type="project" value="TreeGrafter"/>
</dbReference>
<comment type="similarity">
    <text evidence="2">Belongs to the NRDE2 family.</text>
</comment>
<evidence type="ECO:0000313" key="6">
    <source>
        <dbReference type="Proteomes" id="UP000245383"/>
    </source>
</evidence>
<keyword evidence="6" id="KW-1185">Reference proteome</keyword>
<dbReference type="SUPFAM" id="SSF48452">
    <property type="entry name" value="TPR-like"/>
    <property type="match status" value="1"/>
</dbReference>
<protein>
    <recommendedName>
        <fullName evidence="7">DUF1740-domain-containing protein</fullName>
    </recommendedName>
</protein>
<dbReference type="PANTHER" id="PTHR13471">
    <property type="entry name" value="TETRATRICOPEPTIDE-LIKE HELICAL"/>
    <property type="match status" value="1"/>
</dbReference>
<feature type="compositionally biased region" description="Basic residues" evidence="4">
    <location>
        <begin position="31"/>
        <end position="46"/>
    </location>
</feature>
<organism evidence="5 6">
    <name type="scientific">Smittium simulii</name>
    <dbReference type="NCBI Taxonomy" id="133385"/>
    <lineage>
        <taxon>Eukaryota</taxon>
        <taxon>Fungi</taxon>
        <taxon>Fungi incertae sedis</taxon>
        <taxon>Zoopagomycota</taxon>
        <taxon>Kickxellomycotina</taxon>
        <taxon>Harpellomycetes</taxon>
        <taxon>Harpellales</taxon>
        <taxon>Legeriomycetaceae</taxon>
        <taxon>Smittium</taxon>
    </lineage>
</organism>
<dbReference type="GO" id="GO:1902369">
    <property type="term" value="P:negative regulation of RNA catabolic process"/>
    <property type="evidence" value="ECO:0007669"/>
    <property type="project" value="TreeGrafter"/>
</dbReference>
<evidence type="ECO:0008006" key="7">
    <source>
        <dbReference type="Google" id="ProtNLM"/>
    </source>
</evidence>
<dbReference type="EMBL" id="MBFR01000308">
    <property type="protein sequence ID" value="PVU89518.1"/>
    <property type="molecule type" value="Genomic_DNA"/>
</dbReference>
<gene>
    <name evidence="5" type="ORF">BB561_005303</name>
</gene>
<evidence type="ECO:0000256" key="4">
    <source>
        <dbReference type="SAM" id="MobiDB-lite"/>
    </source>
</evidence>
<name>A0A2T9YAZ6_9FUNG</name>
<sequence>MSFSFPQFNLAPDIEGEKKQKSPKQQDSPKPKKALKHKSQKIKHISNKNGVKKNDKLYKANPTYHKPQAERVLDIVKRAIQDGLFYLDTRATRENLIYDHSNNSKTSRFYKYSNNAILGLKNHILIFDKSKVDNNSKPQIVKINTQPKQRYLDIDWKYIKKNTISAIPKSEIKKTTAYMDHSFIALDQDLEFENIETLNLNNNKIMQLQQRLSIMDNDLRSNSKNINLWLQYLEMQADLVEMTFKDSSSIKQESTLAEIQISICERALQFNPDSIMLQEKYMTLCLKLLGHDEILSRWDLLLEKQWHPMLELGKLNYIQGHFSTFVATEMTEIFTQTFIKLENYKKVYKNLLKISTRIQINVVLRYISFLLESGYTEKSLALLQAFIEWNFCNPLQYTNTDMTSLRKSFEEYWEFSEFKIGDELGNCWMNYSNLDNIDTVRISNNKKDIENNINIDDLYFENEQKDDNKNYTWLNKESYATKTFFKPLYTIEDSDSIFTEDSKPPNYSADPFRFIVFDDISSICADPLFLTPFEKIQMLGSLFKIFGVYLPSITTTTKISDSTGDLYDNTTDTEQIYTFDFASDPYLDSPGEVWASSAQQNFNDDEFSSIDGLYFLDNLLKSQFSDVKIKKKSKNFVNLTISNYPTFKNLIGSMVGFCDFCSEYDSKIDNHVQVVPLATKYVYNPIQSIRKNNIFSKFIGKIIFELLNLTTIEADVKEWLSLCYILLESSESHKSGKKASKKILKQHPNAWILWDLYANIEVGYGNYDEAKKIWYGALSRLAKDSVENQSFSIIMWLNLITLYIHLGDIDSTRKSLVVMYFPQLWDVAASGVYVDLNPYLIQVKQMMEKKYLKWTEDINPAEWYAGLIVASIYCYYYPNNVVGDNEIYIVDLEAAEKKLTDCKMDLEADNILSKNTNSNLVSQKASQSLNLVKTTLHELIISQIASLNYFHNNSSKLGYQPKHLREILINGIYTYPSNSCLWELLVRTESKSWTINNIENISQRLLNV</sequence>
<evidence type="ECO:0000256" key="1">
    <source>
        <dbReference type="ARBA" id="ARBA00004123"/>
    </source>
</evidence>
<dbReference type="GO" id="GO:0071013">
    <property type="term" value="C:catalytic step 2 spliceosome"/>
    <property type="evidence" value="ECO:0007669"/>
    <property type="project" value="TreeGrafter"/>
</dbReference>
<feature type="region of interest" description="Disordered" evidence="4">
    <location>
        <begin position="1"/>
        <end position="54"/>
    </location>
</feature>
<keyword evidence="3" id="KW-0539">Nucleus</keyword>
<dbReference type="STRING" id="133385.A0A2T9YAZ6"/>
<dbReference type="InterPro" id="IPR011990">
    <property type="entry name" value="TPR-like_helical_dom_sf"/>
</dbReference>
<dbReference type="Gene3D" id="1.25.40.10">
    <property type="entry name" value="Tetratricopeptide repeat domain"/>
    <property type="match status" value="1"/>
</dbReference>
<comment type="caution">
    <text evidence="5">The sequence shown here is derived from an EMBL/GenBank/DDBJ whole genome shotgun (WGS) entry which is preliminary data.</text>
</comment>
<dbReference type="Pfam" id="PF08424">
    <property type="entry name" value="NRDE-2"/>
    <property type="match status" value="1"/>
</dbReference>
<evidence type="ECO:0000256" key="2">
    <source>
        <dbReference type="ARBA" id="ARBA00009265"/>
    </source>
</evidence>
<reference evidence="5 6" key="1">
    <citation type="journal article" date="2018" name="MBio">
        <title>Comparative Genomics Reveals the Core Gene Toolbox for the Fungus-Insect Symbiosis.</title>
        <authorList>
            <person name="Wang Y."/>
            <person name="Stata M."/>
            <person name="Wang W."/>
            <person name="Stajich J.E."/>
            <person name="White M.M."/>
            <person name="Moncalvo J.M."/>
        </authorList>
    </citation>
    <scope>NUCLEOTIDE SEQUENCE [LARGE SCALE GENOMIC DNA]</scope>
    <source>
        <strain evidence="5 6">SWE-8-4</strain>
    </source>
</reference>
<dbReference type="Proteomes" id="UP000245383">
    <property type="component" value="Unassembled WGS sequence"/>
</dbReference>
<dbReference type="PANTHER" id="PTHR13471:SF0">
    <property type="entry name" value="NUCLEAR EXOSOME REGULATOR NRDE2"/>
    <property type="match status" value="1"/>
</dbReference>
<comment type="subcellular location">
    <subcellularLocation>
        <location evidence="1">Nucleus</location>
    </subcellularLocation>
</comment>